<dbReference type="STRING" id="1121865.OMW_02304"/>
<feature type="binding site" evidence="1">
    <location>
        <position position="143"/>
    </location>
    <ligand>
        <name>Ni(2+)</name>
        <dbReference type="ChEBI" id="CHEBI:49786"/>
    </ligand>
</feature>
<gene>
    <name evidence="4" type="ORF">I568_01515</name>
</gene>
<proteinExistence type="predicted"/>
<keyword evidence="1" id="KW-0479">Metal-binding</keyword>
<dbReference type="GO" id="GO:0046872">
    <property type="term" value="F:metal ion binding"/>
    <property type="evidence" value="ECO:0007669"/>
    <property type="project" value="UniProtKB-KW"/>
</dbReference>
<dbReference type="Gene3D" id="1.10.10.10">
    <property type="entry name" value="Winged helix-like DNA-binding domain superfamily/Winged helix DNA-binding domain"/>
    <property type="match status" value="1"/>
</dbReference>
<dbReference type="PATRIC" id="fig|1121865.3.peg.2239"/>
<comment type="caution">
    <text evidence="4">The sequence shown here is derived from an EMBL/GenBank/DDBJ whole genome shotgun (WGS) entry which is preliminary data.</text>
</comment>
<dbReference type="Gene3D" id="3.30.1340.20">
    <property type="entry name" value="3H domain"/>
    <property type="match status" value="1"/>
</dbReference>
<keyword evidence="5" id="KW-1185">Reference proteome</keyword>
<dbReference type="AlphaFoldDB" id="S1NS41"/>
<dbReference type="InterPro" id="IPR036390">
    <property type="entry name" value="WH_DNA-bd_sf"/>
</dbReference>
<organism evidence="4 5">
    <name type="scientific">Enterococcus columbae DSM 7374 = ATCC 51263</name>
    <dbReference type="NCBI Taxonomy" id="1121865"/>
    <lineage>
        <taxon>Bacteria</taxon>
        <taxon>Bacillati</taxon>
        <taxon>Bacillota</taxon>
        <taxon>Bacilli</taxon>
        <taxon>Lactobacillales</taxon>
        <taxon>Enterococcaceae</taxon>
        <taxon>Enterococcus</taxon>
    </lineage>
</organism>
<dbReference type="Proteomes" id="UP000014113">
    <property type="component" value="Unassembled WGS sequence"/>
</dbReference>
<feature type="binding site" evidence="1">
    <location>
        <position position="145"/>
    </location>
    <ligand>
        <name>Ni(2+)</name>
        <dbReference type="ChEBI" id="CHEBI:49786"/>
    </ligand>
</feature>
<keyword evidence="1" id="KW-0533">Nickel</keyword>
<dbReference type="Pfam" id="PF02829">
    <property type="entry name" value="3H"/>
    <property type="match status" value="1"/>
</dbReference>
<evidence type="ECO:0008006" key="6">
    <source>
        <dbReference type="Google" id="ProtNLM"/>
    </source>
</evidence>
<dbReference type="InterPro" id="IPR026043">
    <property type="entry name" value="NadR"/>
</dbReference>
<dbReference type="PANTHER" id="PTHR40068:SF1">
    <property type="entry name" value="TRANSCRIPTION REPRESSOR NIAR-RELATED"/>
    <property type="match status" value="1"/>
</dbReference>
<protein>
    <recommendedName>
        <fullName evidence="6">Transcriptional regulator</fullName>
    </recommendedName>
</protein>
<dbReference type="EMBL" id="ASWJ01000007">
    <property type="protein sequence ID" value="EOW83714.1"/>
    <property type="molecule type" value="Genomic_DNA"/>
</dbReference>
<dbReference type="OrthoDB" id="9792661at2"/>
<dbReference type="InterPro" id="IPR035922">
    <property type="entry name" value="3H_dom_sf"/>
</dbReference>
<dbReference type="SUPFAM" id="SSF75500">
    <property type="entry name" value="Putative transcriptional regulator TM1602, C-terminal domain"/>
    <property type="match status" value="1"/>
</dbReference>
<dbReference type="InterPro" id="IPR013196">
    <property type="entry name" value="HTH_11"/>
</dbReference>
<dbReference type="SUPFAM" id="SSF46785">
    <property type="entry name" value="Winged helix' DNA-binding domain"/>
    <property type="match status" value="1"/>
</dbReference>
<feature type="binding site" evidence="1">
    <location>
        <position position="76"/>
    </location>
    <ligand>
        <name>Ni(2+)</name>
        <dbReference type="ChEBI" id="CHEBI:49786"/>
    </ligand>
</feature>
<evidence type="ECO:0000313" key="5">
    <source>
        <dbReference type="Proteomes" id="UP000014113"/>
    </source>
</evidence>
<evidence type="ECO:0000313" key="4">
    <source>
        <dbReference type="EMBL" id="EOW83714.1"/>
    </source>
</evidence>
<accession>S1NS41</accession>
<evidence type="ECO:0000256" key="1">
    <source>
        <dbReference type="PIRSR" id="PIRSR037847-1"/>
    </source>
</evidence>
<dbReference type="PIRSF" id="PIRSF037847">
    <property type="entry name" value="NiaR"/>
    <property type="match status" value="1"/>
</dbReference>
<feature type="domain" description="3H" evidence="2">
    <location>
        <begin position="72"/>
        <end position="168"/>
    </location>
</feature>
<dbReference type="eggNOG" id="COG1827">
    <property type="taxonomic scope" value="Bacteria"/>
</dbReference>
<name>S1NS41_9ENTE</name>
<feature type="domain" description="Helix-turn-helix type 11" evidence="3">
    <location>
        <begin position="6"/>
        <end position="59"/>
    </location>
</feature>
<reference evidence="4 5" key="1">
    <citation type="submission" date="2013-03" db="EMBL/GenBank/DDBJ databases">
        <title>The Genome Sequence of Enterococcus columbae ATCC_51263 (PacBio/Illumina hybrid assembly).</title>
        <authorList>
            <consortium name="The Broad Institute Genomics Platform"/>
            <consortium name="The Broad Institute Genome Sequencing Center for Infectious Disease"/>
            <person name="Earl A."/>
            <person name="Russ C."/>
            <person name="Gilmore M."/>
            <person name="Surin D."/>
            <person name="Walker B."/>
            <person name="Young S."/>
            <person name="Zeng Q."/>
            <person name="Gargeya S."/>
            <person name="Fitzgerald M."/>
            <person name="Haas B."/>
            <person name="Abouelleil A."/>
            <person name="Allen A.W."/>
            <person name="Alvarado L."/>
            <person name="Arachchi H.M."/>
            <person name="Berlin A.M."/>
            <person name="Chapman S.B."/>
            <person name="Gainer-Dewar J."/>
            <person name="Goldberg J."/>
            <person name="Griggs A."/>
            <person name="Gujja S."/>
            <person name="Hansen M."/>
            <person name="Howarth C."/>
            <person name="Imamovic A."/>
            <person name="Ireland A."/>
            <person name="Larimer J."/>
            <person name="McCowan C."/>
            <person name="Murphy C."/>
            <person name="Pearson M."/>
            <person name="Poon T.W."/>
            <person name="Priest M."/>
            <person name="Roberts A."/>
            <person name="Saif S."/>
            <person name="Shea T."/>
            <person name="Sisk P."/>
            <person name="Sykes S."/>
            <person name="Wortman J."/>
            <person name="Nusbaum C."/>
            <person name="Birren B."/>
        </authorList>
    </citation>
    <scope>NUCLEOTIDE SEQUENCE [LARGE SCALE GENOMIC DNA]</scope>
    <source>
        <strain evidence="4 5">ATCC 51263</strain>
    </source>
</reference>
<dbReference type="PANTHER" id="PTHR40068">
    <property type="entry name" value="TRANSCRIPTION REPRESSOR NIAR-RELATED"/>
    <property type="match status" value="1"/>
</dbReference>
<evidence type="ECO:0000259" key="3">
    <source>
        <dbReference type="Pfam" id="PF08279"/>
    </source>
</evidence>
<dbReference type="Pfam" id="PF08279">
    <property type="entry name" value="HTH_11"/>
    <property type="match status" value="1"/>
</dbReference>
<evidence type="ECO:0000259" key="2">
    <source>
        <dbReference type="Pfam" id="PF02829"/>
    </source>
</evidence>
<feature type="binding site" evidence="1">
    <location>
        <position position="84"/>
    </location>
    <ligand>
        <name>Ni(2+)</name>
        <dbReference type="ChEBI" id="CHEBI:49786"/>
    </ligand>
</feature>
<dbReference type="InterPro" id="IPR004173">
    <property type="entry name" value="3H_domain"/>
</dbReference>
<dbReference type="RefSeq" id="WP_016184386.1">
    <property type="nucleotide sequence ID" value="NZ_JXKI01000045.1"/>
</dbReference>
<sequence>MDGATRRLEILKELSQAEKTISATKLANKFAVSRQIIVGDIALLRASGEEIIATSRGYRLQTKKSDDLEVKIAVCHGPNQVKEELQTILDHNGEILDVIVEHELYGEITGRLCIKTQEDLEVFMNNYQQSQASLLSNLTDGIHLHTIRCQDQNALENIKAALKEKGILLAE</sequence>
<dbReference type="InterPro" id="IPR036388">
    <property type="entry name" value="WH-like_DNA-bd_sf"/>
</dbReference>